<keyword evidence="1" id="KW-0472">Membrane</keyword>
<evidence type="ECO:0000313" key="3">
    <source>
        <dbReference type="Proteomes" id="UP000218023"/>
    </source>
</evidence>
<sequence>MGIICTLWAVLLGGSFFQDAIALSADARVWLLDVDAERSFYTWFSQTILALTGLMLVDTGSKMFSRSRRIALQFLLLGAVFFLLSADEGLSFHEILSAKIGGMGGLHFAWVIPAAILCLVGLVVLVPFLRAIGPKVASMMLVAAGIFLSGALGMEAIGGEVLSANDGDILARPYRLLVNIEEGAEGLGVILFLFALIRYRGEAGLAPGISLFR</sequence>
<keyword evidence="1" id="KW-1133">Transmembrane helix</keyword>
<evidence type="ECO:0000313" key="2">
    <source>
        <dbReference type="EMBL" id="PAU98311.1"/>
    </source>
</evidence>
<keyword evidence="3" id="KW-1185">Reference proteome</keyword>
<feature type="transmembrane region" description="Helical" evidence="1">
    <location>
        <begin position="106"/>
        <end position="129"/>
    </location>
</feature>
<feature type="transmembrane region" description="Helical" evidence="1">
    <location>
        <begin position="69"/>
        <end position="86"/>
    </location>
</feature>
<proteinExistence type="predicted"/>
<feature type="transmembrane region" description="Helical" evidence="1">
    <location>
        <begin position="136"/>
        <end position="154"/>
    </location>
</feature>
<feature type="transmembrane region" description="Helical" evidence="1">
    <location>
        <begin position="40"/>
        <end position="57"/>
    </location>
</feature>
<comment type="caution">
    <text evidence="2">The sequence shown here is derived from an EMBL/GenBank/DDBJ whole genome shotgun (WGS) entry which is preliminary data.</text>
</comment>
<organism evidence="2 3">
    <name type="scientific">Paracoccus salipaludis</name>
    <dbReference type="NCBI Taxonomy" id="2032623"/>
    <lineage>
        <taxon>Bacteria</taxon>
        <taxon>Pseudomonadati</taxon>
        <taxon>Pseudomonadota</taxon>
        <taxon>Alphaproteobacteria</taxon>
        <taxon>Rhodobacterales</taxon>
        <taxon>Paracoccaceae</taxon>
        <taxon>Paracoccus</taxon>
    </lineage>
</organism>
<dbReference type="AlphaFoldDB" id="A0A2A2GLD1"/>
<accession>A0A2A2GLD1</accession>
<reference evidence="2 3" key="1">
    <citation type="submission" date="2017-09" db="EMBL/GenBank/DDBJ databases">
        <title>Paracoccus alkalisoli sp. nov., isolated from saline alkaline soil.</title>
        <authorList>
            <person name="Dong X."/>
            <person name="Zhang G."/>
        </authorList>
    </citation>
    <scope>NUCLEOTIDE SEQUENCE [LARGE SCALE GENOMIC DNA]</scope>
    <source>
        <strain evidence="2 3">WN007</strain>
    </source>
</reference>
<dbReference type="EMBL" id="NSJZ01000002">
    <property type="protein sequence ID" value="PAU98311.1"/>
    <property type="molecule type" value="Genomic_DNA"/>
</dbReference>
<name>A0A2A2GLD1_9RHOB</name>
<keyword evidence="1" id="KW-0812">Transmembrane</keyword>
<dbReference type="Proteomes" id="UP000218023">
    <property type="component" value="Unassembled WGS sequence"/>
</dbReference>
<gene>
    <name evidence="2" type="ORF">CK240_03775</name>
</gene>
<evidence type="ECO:0000256" key="1">
    <source>
        <dbReference type="SAM" id="Phobius"/>
    </source>
</evidence>
<protein>
    <submittedName>
        <fullName evidence="2">Uncharacterized protein</fullName>
    </submittedName>
</protein>